<feature type="domain" description="Putative restriction endonuclease" evidence="2">
    <location>
        <begin position="25"/>
        <end position="160"/>
    </location>
</feature>
<dbReference type="SUPFAM" id="SSF52980">
    <property type="entry name" value="Restriction endonuclease-like"/>
    <property type="match status" value="1"/>
</dbReference>
<dbReference type="InterPro" id="IPR012296">
    <property type="entry name" value="Nuclease_put_TT1808"/>
</dbReference>
<dbReference type="EMBL" id="PVWK01000001">
    <property type="protein sequence ID" value="PSB35855.1"/>
    <property type="molecule type" value="Genomic_DNA"/>
</dbReference>
<dbReference type="PANTHER" id="PTHR33352">
    <property type="entry name" value="SLR1095 PROTEIN"/>
    <property type="match status" value="1"/>
</dbReference>
<dbReference type="OrthoDB" id="530164at2"/>
<evidence type="ECO:0000313" key="4">
    <source>
        <dbReference type="Proteomes" id="UP000239576"/>
    </source>
</evidence>
<accession>A0A2T1ESZ8</accession>
<dbReference type="Gene3D" id="3.90.1570.10">
    <property type="entry name" value="tt1808, chain A"/>
    <property type="match status" value="1"/>
</dbReference>
<keyword evidence="4" id="KW-1185">Reference proteome</keyword>
<dbReference type="InterPro" id="IPR011335">
    <property type="entry name" value="Restrct_endonuc-II-like"/>
</dbReference>
<evidence type="ECO:0000259" key="2">
    <source>
        <dbReference type="Pfam" id="PF05685"/>
    </source>
</evidence>
<reference evidence="3 4" key="2">
    <citation type="submission" date="2018-03" db="EMBL/GenBank/DDBJ databases">
        <title>The ancient ancestry and fast evolution of plastids.</title>
        <authorList>
            <person name="Moore K.R."/>
            <person name="Magnabosco C."/>
            <person name="Momper L."/>
            <person name="Gold D.A."/>
            <person name="Bosak T."/>
            <person name="Fournier G.P."/>
        </authorList>
    </citation>
    <scope>NUCLEOTIDE SEQUENCE [LARGE SCALE GENOMIC DNA]</scope>
    <source>
        <strain evidence="3 4">ULC18</strain>
    </source>
</reference>
<dbReference type="CDD" id="cd06260">
    <property type="entry name" value="DUF820-like"/>
    <property type="match status" value="1"/>
</dbReference>
<dbReference type="PANTHER" id="PTHR33352:SF3">
    <property type="entry name" value="SLR1612 PROTEIN"/>
    <property type="match status" value="1"/>
</dbReference>
<dbReference type="RefSeq" id="WP_106254289.1">
    <property type="nucleotide sequence ID" value="NZ_CAWNSW010000057.1"/>
</dbReference>
<organism evidence="3 4">
    <name type="scientific">Stenomitos frigidus ULC18</name>
    <dbReference type="NCBI Taxonomy" id="2107698"/>
    <lineage>
        <taxon>Bacteria</taxon>
        <taxon>Bacillati</taxon>
        <taxon>Cyanobacteriota</taxon>
        <taxon>Cyanophyceae</taxon>
        <taxon>Leptolyngbyales</taxon>
        <taxon>Leptolyngbyaceae</taxon>
        <taxon>Stenomitos</taxon>
    </lineage>
</organism>
<dbReference type="InterPro" id="IPR008538">
    <property type="entry name" value="Uma2"/>
</dbReference>
<evidence type="ECO:0000313" key="3">
    <source>
        <dbReference type="EMBL" id="PSB35855.1"/>
    </source>
</evidence>
<dbReference type="Pfam" id="PF05685">
    <property type="entry name" value="Uma2"/>
    <property type="match status" value="1"/>
</dbReference>
<gene>
    <name evidence="3" type="ORF">C7B82_00120</name>
</gene>
<name>A0A2T1ESZ8_9CYAN</name>
<protein>
    <recommendedName>
        <fullName evidence="2">Putative restriction endonuclease domain-containing protein</fullName>
    </recommendedName>
</protein>
<evidence type="ECO:0000256" key="1">
    <source>
        <dbReference type="SAM" id="MobiDB-lite"/>
    </source>
</evidence>
<dbReference type="Proteomes" id="UP000239576">
    <property type="component" value="Unassembled WGS sequence"/>
</dbReference>
<feature type="region of interest" description="Disordered" evidence="1">
    <location>
        <begin position="214"/>
        <end position="242"/>
    </location>
</feature>
<sequence>MLPDIFIPDITDLVIEDNEPVDNIQSAKQQRLLVEPLYTSRPIDPPFLADANVGLFYAVEQSPLVPDAFLSVGVVTPDEWSKKENRSYFFWQFGKAPDVAIEIVSNRRGNELGSKLHDYARIGITYYAVFDPLRQVQSEMGEQLLQVFALNQGRYVALEGNWLESIQLGLTLWQGEFEACQGTWLRWTDRNGNVVPTGAERAAQAEVEARQAEAEARQAEARQAEAEAEARQAENRANEAEARSQILADRLRAMGIDPNAL</sequence>
<dbReference type="AlphaFoldDB" id="A0A2T1ESZ8"/>
<comment type="caution">
    <text evidence="3">The sequence shown here is derived from an EMBL/GenBank/DDBJ whole genome shotgun (WGS) entry which is preliminary data.</text>
</comment>
<reference evidence="4" key="1">
    <citation type="submission" date="2018-02" db="EMBL/GenBank/DDBJ databases">
        <authorList>
            <person name="Moore K."/>
            <person name="Momper L."/>
        </authorList>
    </citation>
    <scope>NUCLEOTIDE SEQUENCE [LARGE SCALE GENOMIC DNA]</scope>
    <source>
        <strain evidence="4">ULC18</strain>
    </source>
</reference>
<proteinExistence type="predicted"/>